<dbReference type="EC" id="3.1.1.89" evidence="3"/>
<sequence>MSSLRQNVLKQGLPPLPAQTSQPPSANRFSVGRKKDYSVLPWTNYFEEVKDVKSGGNTFRVYLKGNTGTRIVFLHGGGFSGLSWAVLSKCLTNLIECQCIAPDLRGHGSSVTEDDSNLSSEQLANDVCDIIEEMNEDCSPVVLVGHSMGGAIAVHTAMQNRLRSLAALIMIDVVEGTAMASLHMMHQILRNRPQDFESDEKAIEWCVRSGYIRNLESARASMIGQLKQ</sequence>
<comment type="similarity">
    <text evidence="1">Belongs to the AB hydrolase superfamily.</text>
</comment>
<dbReference type="InterPro" id="IPR029058">
    <property type="entry name" value="AB_hydrolase_fold"/>
</dbReference>
<evidence type="ECO:0000259" key="8">
    <source>
        <dbReference type="Pfam" id="PF12697"/>
    </source>
</evidence>
<evidence type="ECO:0000256" key="1">
    <source>
        <dbReference type="ARBA" id="ARBA00008645"/>
    </source>
</evidence>
<evidence type="ECO:0000256" key="6">
    <source>
        <dbReference type="ARBA" id="ARBA00024698"/>
    </source>
</evidence>
<evidence type="ECO:0000313" key="10">
    <source>
        <dbReference type="Proteomes" id="UP000008144"/>
    </source>
</evidence>
<evidence type="ECO:0000256" key="7">
    <source>
        <dbReference type="ARBA" id="ARBA00049203"/>
    </source>
</evidence>
<keyword evidence="5" id="KW-0378">Hydrolase</keyword>
<dbReference type="AlphaFoldDB" id="H2XX64"/>
<accession>H2XX64</accession>
<reference evidence="9" key="3">
    <citation type="submission" date="2025-08" db="UniProtKB">
        <authorList>
            <consortium name="Ensembl"/>
        </authorList>
    </citation>
    <scope>IDENTIFICATION</scope>
</reference>
<reference evidence="9" key="2">
    <citation type="journal article" date="2008" name="Genome Biol.">
        <title>Improved genome assembly and evidence-based global gene model set for the chordate Ciona intestinalis: new insight into intron and operon populations.</title>
        <authorList>
            <person name="Satou Y."/>
            <person name="Mineta K."/>
            <person name="Ogasawara M."/>
            <person name="Sasakura Y."/>
            <person name="Shoguchi E."/>
            <person name="Ueno K."/>
            <person name="Yamada L."/>
            <person name="Matsumoto J."/>
            <person name="Wasserscheid J."/>
            <person name="Dewar K."/>
            <person name="Wiley G.B."/>
            <person name="Macmil S.L."/>
            <person name="Roe B.A."/>
            <person name="Zeller R.W."/>
            <person name="Hastings K.E."/>
            <person name="Lemaire P."/>
            <person name="Lindquist E."/>
            <person name="Endo T."/>
            <person name="Hotta K."/>
            <person name="Inaba K."/>
        </authorList>
    </citation>
    <scope>NUCLEOTIDE SEQUENCE [LARGE SCALE GENOMIC DNA]</scope>
    <source>
        <strain evidence="9">wild type</strain>
    </source>
</reference>
<evidence type="ECO:0000313" key="9">
    <source>
        <dbReference type="Ensembl" id="ENSCINP00000034248.1"/>
    </source>
</evidence>
<evidence type="ECO:0000256" key="5">
    <source>
        <dbReference type="ARBA" id="ARBA00022801"/>
    </source>
</evidence>
<comment type="function">
    <text evidence="6">Demethylates proteins that have been reversibly carboxymethylated. Demethylates PPP2CB (in vitro) and PPP2CA. Binding to PPP2CA displaces the manganese ion and inactivates the enzyme.</text>
</comment>
<feature type="domain" description="AB hydrolase-1" evidence="8">
    <location>
        <begin position="71"/>
        <end position="182"/>
    </location>
</feature>
<dbReference type="Gene3D" id="3.40.50.1820">
    <property type="entry name" value="alpha/beta hydrolase"/>
    <property type="match status" value="1"/>
</dbReference>
<evidence type="ECO:0000256" key="2">
    <source>
        <dbReference type="ARBA" id="ARBA00011604"/>
    </source>
</evidence>
<dbReference type="FunCoup" id="H2XX64">
    <property type="interactions" value="966"/>
</dbReference>
<reference evidence="9" key="4">
    <citation type="submission" date="2025-09" db="UniProtKB">
        <authorList>
            <consortium name="Ensembl"/>
        </authorList>
    </citation>
    <scope>IDENTIFICATION</scope>
</reference>
<dbReference type="GeneTree" id="ENSGT00390000004396"/>
<proteinExistence type="inferred from homology"/>
<name>H2XX64_CIOIN</name>
<evidence type="ECO:0000256" key="4">
    <source>
        <dbReference type="ARBA" id="ARBA00022487"/>
    </source>
</evidence>
<dbReference type="Ensembl" id="ENSCINT00000036500.1">
    <property type="protein sequence ID" value="ENSCINP00000034248.1"/>
    <property type="gene ID" value="ENSCING00000021012.1"/>
</dbReference>
<evidence type="ECO:0000256" key="3">
    <source>
        <dbReference type="ARBA" id="ARBA00013111"/>
    </source>
</evidence>
<dbReference type="Pfam" id="PF12697">
    <property type="entry name" value="Abhydrolase_6"/>
    <property type="match status" value="1"/>
</dbReference>
<reference evidence="10" key="1">
    <citation type="journal article" date="2002" name="Science">
        <title>The draft genome of Ciona intestinalis: insights into chordate and vertebrate origins.</title>
        <authorList>
            <person name="Dehal P."/>
            <person name="Satou Y."/>
            <person name="Campbell R.K."/>
            <person name="Chapman J."/>
            <person name="Degnan B."/>
            <person name="De Tomaso A."/>
            <person name="Davidson B."/>
            <person name="Di Gregorio A."/>
            <person name="Gelpke M."/>
            <person name="Goodstein D.M."/>
            <person name="Harafuji N."/>
            <person name="Hastings K.E."/>
            <person name="Ho I."/>
            <person name="Hotta K."/>
            <person name="Huang W."/>
            <person name="Kawashima T."/>
            <person name="Lemaire P."/>
            <person name="Martinez D."/>
            <person name="Meinertzhagen I.A."/>
            <person name="Necula S."/>
            <person name="Nonaka M."/>
            <person name="Putnam N."/>
            <person name="Rash S."/>
            <person name="Saiga H."/>
            <person name="Satake M."/>
            <person name="Terry A."/>
            <person name="Yamada L."/>
            <person name="Wang H.G."/>
            <person name="Awazu S."/>
            <person name="Azumi K."/>
            <person name="Boore J."/>
            <person name="Branno M."/>
            <person name="Chin-Bow S."/>
            <person name="DeSantis R."/>
            <person name="Doyle S."/>
            <person name="Francino P."/>
            <person name="Keys D.N."/>
            <person name="Haga S."/>
            <person name="Hayashi H."/>
            <person name="Hino K."/>
            <person name="Imai K.S."/>
            <person name="Inaba K."/>
            <person name="Kano S."/>
            <person name="Kobayashi K."/>
            <person name="Kobayashi M."/>
            <person name="Lee B.I."/>
            <person name="Makabe K.W."/>
            <person name="Manohar C."/>
            <person name="Matassi G."/>
            <person name="Medina M."/>
            <person name="Mochizuki Y."/>
            <person name="Mount S."/>
            <person name="Morishita T."/>
            <person name="Miura S."/>
            <person name="Nakayama A."/>
            <person name="Nishizaka S."/>
            <person name="Nomoto H."/>
            <person name="Ohta F."/>
            <person name="Oishi K."/>
            <person name="Rigoutsos I."/>
            <person name="Sano M."/>
            <person name="Sasaki A."/>
            <person name="Sasakura Y."/>
            <person name="Shoguchi E."/>
            <person name="Shin-i T."/>
            <person name="Spagnuolo A."/>
            <person name="Stainier D."/>
            <person name="Suzuki M.M."/>
            <person name="Tassy O."/>
            <person name="Takatori N."/>
            <person name="Tokuoka M."/>
            <person name="Yagi K."/>
            <person name="Yoshizaki F."/>
            <person name="Wada S."/>
            <person name="Zhang C."/>
            <person name="Hyatt P.D."/>
            <person name="Larimer F."/>
            <person name="Detter C."/>
            <person name="Doggett N."/>
            <person name="Glavina T."/>
            <person name="Hawkins T."/>
            <person name="Richardson P."/>
            <person name="Lucas S."/>
            <person name="Kohara Y."/>
            <person name="Levine M."/>
            <person name="Satoh N."/>
            <person name="Rokhsar D.S."/>
        </authorList>
    </citation>
    <scope>NUCLEOTIDE SEQUENCE [LARGE SCALE GENOMIC DNA]</scope>
</reference>
<dbReference type="OMA" id="MHARISM"/>
<keyword evidence="4" id="KW-0719">Serine esterase</keyword>
<comment type="subunit">
    <text evidence="2">Binds PPP2CA and PPP2CB.</text>
</comment>
<dbReference type="PANTHER" id="PTHR14189">
    <property type="entry name" value="PROTEIN PHOSPHATASE METHYLESTERASE-1 RELATED"/>
    <property type="match status" value="1"/>
</dbReference>
<organism evidence="9 10">
    <name type="scientific">Ciona intestinalis</name>
    <name type="common">Transparent sea squirt</name>
    <name type="synonym">Ascidia intestinalis</name>
    <dbReference type="NCBI Taxonomy" id="7719"/>
    <lineage>
        <taxon>Eukaryota</taxon>
        <taxon>Metazoa</taxon>
        <taxon>Chordata</taxon>
        <taxon>Tunicata</taxon>
        <taxon>Ascidiacea</taxon>
        <taxon>Phlebobranchia</taxon>
        <taxon>Cionidae</taxon>
        <taxon>Ciona</taxon>
    </lineage>
</organism>
<dbReference type="Proteomes" id="UP000008144">
    <property type="component" value="Chromosome 2"/>
</dbReference>
<dbReference type="InParanoid" id="H2XX64"/>
<dbReference type="PANTHER" id="PTHR14189:SF0">
    <property type="entry name" value="PROTEIN PHOSPHATASE METHYLESTERASE 1"/>
    <property type="match status" value="1"/>
</dbReference>
<comment type="catalytic activity">
    <reaction evidence="7">
        <text>[phosphatase 2A protein]-C-terminal L-leucine methyl ester + H2O = [phosphatase 2A protein]-C-terminal L-leucine + methanol + H(+)</text>
        <dbReference type="Rhea" id="RHEA:48548"/>
        <dbReference type="Rhea" id="RHEA-COMP:12134"/>
        <dbReference type="Rhea" id="RHEA-COMP:12135"/>
        <dbReference type="ChEBI" id="CHEBI:15377"/>
        <dbReference type="ChEBI" id="CHEBI:15378"/>
        <dbReference type="ChEBI" id="CHEBI:17790"/>
        <dbReference type="ChEBI" id="CHEBI:90516"/>
        <dbReference type="ChEBI" id="CHEBI:90517"/>
        <dbReference type="EC" id="3.1.1.89"/>
    </reaction>
</comment>
<dbReference type="SUPFAM" id="SSF53474">
    <property type="entry name" value="alpha/beta-Hydrolases"/>
    <property type="match status" value="1"/>
</dbReference>
<protein>
    <recommendedName>
        <fullName evidence="3">protein phosphatase methylesterase-1</fullName>
        <ecNumber evidence="3">3.1.1.89</ecNumber>
    </recommendedName>
</protein>
<keyword evidence="10" id="KW-1185">Reference proteome</keyword>
<dbReference type="InterPro" id="IPR016812">
    <property type="entry name" value="PPase_methylesterase_euk"/>
</dbReference>
<dbReference type="HOGENOM" id="CLU_024818_0_2_1"/>
<dbReference type="GO" id="GO:0051723">
    <property type="term" value="F:protein methylesterase activity"/>
    <property type="evidence" value="ECO:0007669"/>
    <property type="project" value="UniProtKB-EC"/>
</dbReference>
<dbReference type="InterPro" id="IPR000073">
    <property type="entry name" value="AB_hydrolase_1"/>
</dbReference>
<dbReference type="STRING" id="7719.ENSCINP00000034248"/>
<dbReference type="EMBL" id="EAAA01001521">
    <property type="status" value="NOT_ANNOTATED_CDS"/>
    <property type="molecule type" value="Genomic_DNA"/>
</dbReference>